<reference evidence="2" key="1">
    <citation type="journal article" date="2019" name="Sci. Rep.">
        <title>Draft genome of Tanacetum cinerariifolium, the natural source of mosquito coil.</title>
        <authorList>
            <person name="Yamashiro T."/>
            <person name="Shiraishi A."/>
            <person name="Satake H."/>
            <person name="Nakayama K."/>
        </authorList>
    </citation>
    <scope>NUCLEOTIDE SEQUENCE</scope>
</reference>
<feature type="region of interest" description="Disordered" evidence="1">
    <location>
        <begin position="1"/>
        <end position="43"/>
    </location>
</feature>
<protein>
    <recommendedName>
        <fullName evidence="3">Reverse transcriptase domain-containing protein</fullName>
    </recommendedName>
</protein>
<evidence type="ECO:0000256" key="1">
    <source>
        <dbReference type="SAM" id="MobiDB-lite"/>
    </source>
</evidence>
<proteinExistence type="predicted"/>
<evidence type="ECO:0008006" key="3">
    <source>
        <dbReference type="Google" id="ProtNLM"/>
    </source>
</evidence>
<gene>
    <name evidence="2" type="ORF">Tci_170261</name>
</gene>
<dbReference type="EMBL" id="BKCJ010040930">
    <property type="protein sequence ID" value="GEV98284.1"/>
    <property type="molecule type" value="Genomic_DNA"/>
</dbReference>
<organism evidence="2">
    <name type="scientific">Tanacetum cinerariifolium</name>
    <name type="common">Dalmatian daisy</name>
    <name type="synonym">Chrysanthemum cinerariifolium</name>
    <dbReference type="NCBI Taxonomy" id="118510"/>
    <lineage>
        <taxon>Eukaryota</taxon>
        <taxon>Viridiplantae</taxon>
        <taxon>Streptophyta</taxon>
        <taxon>Embryophyta</taxon>
        <taxon>Tracheophyta</taxon>
        <taxon>Spermatophyta</taxon>
        <taxon>Magnoliopsida</taxon>
        <taxon>eudicotyledons</taxon>
        <taxon>Gunneridae</taxon>
        <taxon>Pentapetalae</taxon>
        <taxon>asterids</taxon>
        <taxon>campanulids</taxon>
        <taxon>Asterales</taxon>
        <taxon>Asteraceae</taxon>
        <taxon>Asteroideae</taxon>
        <taxon>Anthemideae</taxon>
        <taxon>Anthemidinae</taxon>
        <taxon>Tanacetum</taxon>
    </lineage>
</organism>
<accession>A0A699GS20</accession>
<feature type="compositionally biased region" description="Basic and acidic residues" evidence="1">
    <location>
        <begin position="7"/>
        <end position="19"/>
    </location>
</feature>
<name>A0A699GS20_TANCI</name>
<comment type="caution">
    <text evidence="2">The sequence shown here is derived from an EMBL/GenBank/DDBJ whole genome shotgun (WGS) entry which is preliminary data.</text>
</comment>
<sequence>MTCSTVKKLEEPLEEPEREKHRRKKPPAASNEMNQDEIDSEKVQAVSVYPRKNPIESLEWRALENRLNPSVKEPPKLELKELLDHLEYDFLQEDDQLPVVISSFLSMDEKAKLIKVGQPNITMEEYIRLEEEKACRRGKVYNWKTATYGNIWYNEDVHDLRFFEIEFPAIVFNDELSFEKNFRVNPRLTSTLGFLMQVLIRRILGNGYCVHSQLIGKDSVSGLLVYELPSSLRKKYRLSLKNDMPPRDK</sequence>
<evidence type="ECO:0000313" key="2">
    <source>
        <dbReference type="EMBL" id="GEV98284.1"/>
    </source>
</evidence>
<dbReference type="AlphaFoldDB" id="A0A699GS20"/>